<evidence type="ECO:0000256" key="7">
    <source>
        <dbReference type="ARBA" id="ARBA00023136"/>
    </source>
</evidence>
<dbReference type="SUPFAM" id="SSF81345">
    <property type="entry name" value="ABC transporter involved in vitamin B12 uptake, BtuC"/>
    <property type="match status" value="1"/>
</dbReference>
<dbReference type="RefSeq" id="WP_227320503.1">
    <property type="nucleotide sequence ID" value="NZ_JAESVB010000002.1"/>
</dbReference>
<dbReference type="FunFam" id="1.10.3470.10:FF:000001">
    <property type="entry name" value="Vitamin B12 ABC transporter permease BtuC"/>
    <property type="match status" value="1"/>
</dbReference>
<organism evidence="9 10">
    <name type="scientific">Acidisoma silvae</name>
    <dbReference type="NCBI Taxonomy" id="2802396"/>
    <lineage>
        <taxon>Bacteria</taxon>
        <taxon>Pseudomonadati</taxon>
        <taxon>Pseudomonadota</taxon>
        <taxon>Alphaproteobacteria</taxon>
        <taxon>Acetobacterales</taxon>
        <taxon>Acidocellaceae</taxon>
        <taxon>Acidisoma</taxon>
    </lineage>
</organism>
<feature type="transmembrane region" description="Helical" evidence="8">
    <location>
        <begin position="141"/>
        <end position="165"/>
    </location>
</feature>
<keyword evidence="10" id="KW-1185">Reference proteome</keyword>
<dbReference type="Pfam" id="PF01032">
    <property type="entry name" value="FecCD"/>
    <property type="match status" value="1"/>
</dbReference>
<evidence type="ECO:0000256" key="1">
    <source>
        <dbReference type="ARBA" id="ARBA00004651"/>
    </source>
</evidence>
<evidence type="ECO:0000256" key="4">
    <source>
        <dbReference type="ARBA" id="ARBA00022475"/>
    </source>
</evidence>
<dbReference type="GO" id="GO:0022857">
    <property type="term" value="F:transmembrane transporter activity"/>
    <property type="evidence" value="ECO:0007669"/>
    <property type="project" value="InterPro"/>
</dbReference>
<evidence type="ECO:0000256" key="8">
    <source>
        <dbReference type="SAM" id="Phobius"/>
    </source>
</evidence>
<feature type="transmembrane region" description="Helical" evidence="8">
    <location>
        <begin position="217"/>
        <end position="237"/>
    </location>
</feature>
<keyword evidence="3" id="KW-0813">Transport</keyword>
<feature type="transmembrane region" description="Helical" evidence="8">
    <location>
        <begin position="269"/>
        <end position="295"/>
    </location>
</feature>
<dbReference type="PANTHER" id="PTHR30472">
    <property type="entry name" value="FERRIC ENTEROBACTIN TRANSPORT SYSTEM PERMEASE PROTEIN"/>
    <property type="match status" value="1"/>
</dbReference>
<keyword evidence="6 8" id="KW-1133">Transmembrane helix</keyword>
<comment type="similarity">
    <text evidence="2">Belongs to the binding-protein-dependent transport system permease family. FecCD subfamily.</text>
</comment>
<reference evidence="9" key="2">
    <citation type="submission" date="2021-01" db="EMBL/GenBank/DDBJ databases">
        <authorList>
            <person name="Mieszkin S."/>
            <person name="Pouder E."/>
            <person name="Alain K."/>
        </authorList>
    </citation>
    <scope>NUCLEOTIDE SEQUENCE</scope>
    <source>
        <strain evidence="9">HW T2.11</strain>
    </source>
</reference>
<sequence>MSRAVLSGRAVLRTHLTRPRIVMLMLGLLLIVSVLLSAGIGAVPIPPRAILLVLGRALGLPALGDHTPLQATVLISIRLPRVLLGLMVGASLSAAGAATQGLFRNPLADPGLIGISSGAALAAGLLIVLGDRLLTHMPLEYRAAMLPFAAFLGGLVTTGIVYHLASRQGRTHVTTMLLAGVALNAGIGATLGLLIFLSNDQSLRDLNFWLLGSLSGVTWPNLIVAAPLLTIPALLLLKLASPLNGLLLGETEAFHLGFAVERTKRTVTVLTALTVGAAVALTGIIGFVSLVVPHIARQLVGPDHRVMMPAALLLGASLLTLADLLARTLALPQEIPIGILTSAVGAPFFLVQLLRHRAAAEG</sequence>
<dbReference type="Gene3D" id="1.10.3470.10">
    <property type="entry name" value="ABC transporter involved in vitamin B12 uptake, BtuC"/>
    <property type="match status" value="1"/>
</dbReference>
<protein>
    <submittedName>
        <fullName evidence="9">Iron chelate uptake ABC transporter family permease subunit</fullName>
    </submittedName>
</protein>
<accession>A0A963YQJ3</accession>
<comment type="subcellular location">
    <subcellularLocation>
        <location evidence="1">Cell membrane</location>
        <topology evidence="1">Multi-pass membrane protein</topology>
    </subcellularLocation>
</comment>
<dbReference type="GO" id="GO:0033214">
    <property type="term" value="P:siderophore-iron import into cell"/>
    <property type="evidence" value="ECO:0007669"/>
    <property type="project" value="TreeGrafter"/>
</dbReference>
<evidence type="ECO:0000256" key="6">
    <source>
        <dbReference type="ARBA" id="ARBA00022989"/>
    </source>
</evidence>
<evidence type="ECO:0000256" key="3">
    <source>
        <dbReference type="ARBA" id="ARBA00022448"/>
    </source>
</evidence>
<dbReference type="PANTHER" id="PTHR30472:SF25">
    <property type="entry name" value="ABC TRANSPORTER PERMEASE PROTEIN MJ0876-RELATED"/>
    <property type="match status" value="1"/>
</dbReference>
<evidence type="ECO:0000313" key="10">
    <source>
        <dbReference type="Proteomes" id="UP000708298"/>
    </source>
</evidence>
<feature type="transmembrane region" description="Helical" evidence="8">
    <location>
        <begin position="110"/>
        <end position="129"/>
    </location>
</feature>
<dbReference type="InterPro" id="IPR000522">
    <property type="entry name" value="ABC_transptr_permease_BtuC"/>
</dbReference>
<proteinExistence type="inferred from homology"/>
<evidence type="ECO:0000313" key="9">
    <source>
        <dbReference type="EMBL" id="MCB8874842.1"/>
    </source>
</evidence>
<feature type="transmembrane region" description="Helical" evidence="8">
    <location>
        <begin position="82"/>
        <end position="103"/>
    </location>
</feature>
<feature type="transmembrane region" description="Helical" evidence="8">
    <location>
        <begin position="21"/>
        <end position="45"/>
    </location>
</feature>
<gene>
    <name evidence="9" type="ORF">ASILVAE211_06580</name>
</gene>
<dbReference type="InterPro" id="IPR037294">
    <property type="entry name" value="ABC_BtuC-like"/>
</dbReference>
<dbReference type="EMBL" id="JAESVB010000002">
    <property type="protein sequence ID" value="MCB8874842.1"/>
    <property type="molecule type" value="Genomic_DNA"/>
</dbReference>
<keyword evidence="5 8" id="KW-0812">Transmembrane</keyword>
<dbReference type="Proteomes" id="UP000708298">
    <property type="component" value="Unassembled WGS sequence"/>
</dbReference>
<dbReference type="GO" id="GO:0005886">
    <property type="term" value="C:plasma membrane"/>
    <property type="evidence" value="ECO:0007669"/>
    <property type="project" value="UniProtKB-SubCell"/>
</dbReference>
<feature type="transmembrane region" description="Helical" evidence="8">
    <location>
        <begin position="337"/>
        <end position="354"/>
    </location>
</feature>
<feature type="transmembrane region" description="Helical" evidence="8">
    <location>
        <begin position="177"/>
        <end position="197"/>
    </location>
</feature>
<name>A0A963YQJ3_9PROT</name>
<evidence type="ECO:0000256" key="2">
    <source>
        <dbReference type="ARBA" id="ARBA00007935"/>
    </source>
</evidence>
<reference evidence="9" key="1">
    <citation type="journal article" date="2021" name="Microorganisms">
        <title>Acidisoma silvae sp. nov. and Acidisomacellulosilytica sp. nov., Two Acidophilic Bacteria Isolated from Decaying Wood, Hydrolyzing Cellulose and Producing Poly-3-hydroxybutyrate.</title>
        <authorList>
            <person name="Mieszkin S."/>
            <person name="Pouder E."/>
            <person name="Uroz S."/>
            <person name="Simon-Colin C."/>
            <person name="Alain K."/>
        </authorList>
    </citation>
    <scope>NUCLEOTIDE SEQUENCE</scope>
    <source>
        <strain evidence="9">HW T2.11</strain>
    </source>
</reference>
<comment type="caution">
    <text evidence="9">The sequence shown here is derived from an EMBL/GenBank/DDBJ whole genome shotgun (WGS) entry which is preliminary data.</text>
</comment>
<dbReference type="CDD" id="cd06550">
    <property type="entry name" value="TM_ABC_iron-siderophores_like"/>
    <property type="match status" value="1"/>
</dbReference>
<keyword evidence="4" id="KW-1003">Cell membrane</keyword>
<evidence type="ECO:0000256" key="5">
    <source>
        <dbReference type="ARBA" id="ARBA00022692"/>
    </source>
</evidence>
<dbReference type="AlphaFoldDB" id="A0A963YQJ3"/>
<feature type="transmembrane region" description="Helical" evidence="8">
    <location>
        <begin position="307"/>
        <end position="325"/>
    </location>
</feature>
<keyword evidence="7 8" id="KW-0472">Membrane</keyword>